<dbReference type="InterPro" id="IPR004176">
    <property type="entry name" value="Clp_R_N"/>
</dbReference>
<name>A0A8S9FCR1_BRACR</name>
<gene>
    <name evidence="3" type="ORF">F2Q70_00032611</name>
</gene>
<feature type="domain" description="Clp R" evidence="2">
    <location>
        <begin position="8"/>
        <end position="218"/>
    </location>
</feature>
<dbReference type="InterPro" id="IPR036628">
    <property type="entry name" value="Clp_N_dom_sf"/>
</dbReference>
<dbReference type="Gene3D" id="1.10.1780.10">
    <property type="entry name" value="Clp, N-terminal domain"/>
    <property type="match status" value="1"/>
</dbReference>
<dbReference type="PROSITE" id="PS51903">
    <property type="entry name" value="CLP_R"/>
    <property type="match status" value="1"/>
</dbReference>
<evidence type="ECO:0000313" key="3">
    <source>
        <dbReference type="EMBL" id="KAF2530911.1"/>
    </source>
</evidence>
<dbReference type="InterPro" id="IPR051650">
    <property type="entry name" value="SL_signaling_regulator"/>
</dbReference>
<dbReference type="SUPFAM" id="SSF81923">
    <property type="entry name" value="Double Clp-N motif"/>
    <property type="match status" value="1"/>
</dbReference>
<dbReference type="PANTHER" id="PTHR43572:SF31">
    <property type="entry name" value="PROTEIN SMAX1-LIKE 3"/>
    <property type="match status" value="1"/>
</dbReference>
<evidence type="ECO:0000256" key="1">
    <source>
        <dbReference type="PROSITE-ProRule" id="PRU01251"/>
    </source>
</evidence>
<dbReference type="AlphaFoldDB" id="A0A8S9FCR1"/>
<keyword evidence="1" id="KW-0677">Repeat</keyword>
<evidence type="ECO:0000259" key="2">
    <source>
        <dbReference type="PROSITE" id="PS51903"/>
    </source>
</evidence>
<sequence length="218" mass="23302">MRAGGCTVEQALTPEAANVVKQSMGLARRRGHAQVTPLHVASTMLSAPTGLLRTACLQSHTHPLQCRALELCFNVALNRLPTSTGSPMLGIQTSPFPSISNALVYILRRLELNDIKGGSESGVKARLRLMDGGFGFLVLISATVQAVDVNGVIVCGCCGGVWLEQEVQVFLVLGRCEAIASMFLPGDVRGKLSGSSKLRSLISSLLLKVCVRDWMQEL</sequence>
<protein>
    <recommendedName>
        <fullName evidence="2">Clp R domain-containing protein</fullName>
    </recommendedName>
</protein>
<comment type="caution">
    <text evidence="3">The sequence shown here is derived from an EMBL/GenBank/DDBJ whole genome shotgun (WGS) entry which is preliminary data.</text>
</comment>
<accession>A0A8S9FCR1</accession>
<dbReference type="PANTHER" id="PTHR43572">
    <property type="entry name" value="CHAPERONE PROTEIN CLPD, CHLOROPLASTIC"/>
    <property type="match status" value="1"/>
</dbReference>
<dbReference type="Pfam" id="PF02861">
    <property type="entry name" value="Clp_N"/>
    <property type="match status" value="1"/>
</dbReference>
<dbReference type="EMBL" id="QGKY02002305">
    <property type="protein sequence ID" value="KAF2530911.1"/>
    <property type="molecule type" value="Genomic_DNA"/>
</dbReference>
<proteinExistence type="predicted"/>
<organism evidence="3">
    <name type="scientific">Brassica cretica</name>
    <name type="common">Mustard</name>
    <dbReference type="NCBI Taxonomy" id="69181"/>
    <lineage>
        <taxon>Eukaryota</taxon>
        <taxon>Viridiplantae</taxon>
        <taxon>Streptophyta</taxon>
        <taxon>Embryophyta</taxon>
        <taxon>Tracheophyta</taxon>
        <taxon>Spermatophyta</taxon>
        <taxon>Magnoliopsida</taxon>
        <taxon>eudicotyledons</taxon>
        <taxon>Gunneridae</taxon>
        <taxon>Pentapetalae</taxon>
        <taxon>rosids</taxon>
        <taxon>malvids</taxon>
        <taxon>Brassicales</taxon>
        <taxon>Brassicaceae</taxon>
        <taxon>Brassiceae</taxon>
        <taxon>Brassica</taxon>
    </lineage>
</organism>
<reference evidence="3" key="1">
    <citation type="submission" date="2019-12" db="EMBL/GenBank/DDBJ databases">
        <title>Genome sequencing and annotation of Brassica cretica.</title>
        <authorList>
            <person name="Studholme D.J."/>
            <person name="Sarris P.F."/>
        </authorList>
    </citation>
    <scope>NUCLEOTIDE SEQUENCE</scope>
    <source>
        <strain evidence="3">PFS-102/07</strain>
        <tissue evidence="3">Leaf</tissue>
    </source>
</reference>